<dbReference type="PANTHER" id="PTHR43441:SF10">
    <property type="entry name" value="ACETYLTRANSFERASE"/>
    <property type="match status" value="1"/>
</dbReference>
<keyword evidence="3" id="KW-1185">Reference proteome</keyword>
<protein>
    <submittedName>
        <fullName evidence="2">GNAT family N-acetyltransferase</fullName>
    </submittedName>
</protein>
<dbReference type="GO" id="GO:0005737">
    <property type="term" value="C:cytoplasm"/>
    <property type="evidence" value="ECO:0007669"/>
    <property type="project" value="TreeGrafter"/>
</dbReference>
<dbReference type="SUPFAM" id="SSF55729">
    <property type="entry name" value="Acyl-CoA N-acyltransferases (Nat)"/>
    <property type="match status" value="1"/>
</dbReference>
<comment type="caution">
    <text evidence="2">The sequence shown here is derived from an EMBL/GenBank/DDBJ whole genome shotgun (WGS) entry which is preliminary data.</text>
</comment>
<dbReference type="Proteomes" id="UP000675781">
    <property type="component" value="Unassembled WGS sequence"/>
</dbReference>
<dbReference type="EMBL" id="JAGSOG010000214">
    <property type="protein sequence ID" value="MBR7837577.1"/>
    <property type="molecule type" value="Genomic_DNA"/>
</dbReference>
<proteinExistence type="predicted"/>
<evidence type="ECO:0000259" key="1">
    <source>
        <dbReference type="Pfam" id="PF13302"/>
    </source>
</evidence>
<dbReference type="InterPro" id="IPR016181">
    <property type="entry name" value="Acyl_CoA_acyltransferase"/>
</dbReference>
<dbReference type="GO" id="GO:0008999">
    <property type="term" value="F:protein-N-terminal-alanine acetyltransferase activity"/>
    <property type="evidence" value="ECO:0007669"/>
    <property type="project" value="TreeGrafter"/>
</dbReference>
<dbReference type="GO" id="GO:1990189">
    <property type="term" value="F:protein N-terminal-serine acetyltransferase activity"/>
    <property type="evidence" value="ECO:0007669"/>
    <property type="project" value="TreeGrafter"/>
</dbReference>
<name>A0A941EWD2_9ACTN</name>
<dbReference type="InterPro" id="IPR051908">
    <property type="entry name" value="Ribosomal_N-acetyltransferase"/>
</dbReference>
<dbReference type="RefSeq" id="WP_212532044.1">
    <property type="nucleotide sequence ID" value="NZ_JAGSOG010000214.1"/>
</dbReference>
<organism evidence="2 3">
    <name type="scientific">Actinospica durhamensis</name>
    <dbReference type="NCBI Taxonomy" id="1508375"/>
    <lineage>
        <taxon>Bacteria</taxon>
        <taxon>Bacillati</taxon>
        <taxon>Actinomycetota</taxon>
        <taxon>Actinomycetes</taxon>
        <taxon>Catenulisporales</taxon>
        <taxon>Actinospicaceae</taxon>
        <taxon>Actinospica</taxon>
    </lineage>
</organism>
<dbReference type="AlphaFoldDB" id="A0A941EWD2"/>
<reference evidence="2" key="1">
    <citation type="submission" date="2021-04" db="EMBL/GenBank/DDBJ databases">
        <title>Genome based classification of Actinospica acidithermotolerans sp. nov., an actinobacterium isolated from an Indonesian hot spring.</title>
        <authorList>
            <person name="Kusuma A.B."/>
            <person name="Putra K.E."/>
            <person name="Nafisah S."/>
            <person name="Loh J."/>
            <person name="Nouioui I."/>
            <person name="Goodfellow M."/>
        </authorList>
    </citation>
    <scope>NUCLEOTIDE SEQUENCE</scope>
    <source>
        <strain evidence="2">CSCA 57</strain>
    </source>
</reference>
<accession>A0A941EWD2</accession>
<dbReference type="PANTHER" id="PTHR43441">
    <property type="entry name" value="RIBOSOMAL-PROTEIN-SERINE ACETYLTRANSFERASE"/>
    <property type="match status" value="1"/>
</dbReference>
<evidence type="ECO:0000313" key="3">
    <source>
        <dbReference type="Proteomes" id="UP000675781"/>
    </source>
</evidence>
<dbReference type="InterPro" id="IPR000182">
    <property type="entry name" value="GNAT_dom"/>
</dbReference>
<sequence length="189" mass="19806">MALEPLHLTAGRFYLRPPEAADHDALGAALSDPGIVRWNTGLAMAAAPAAERAGMWLRLRAQNWANGTGAYFVVLDAVTGALLGTVGIRDIDRVPQQALASYWTVPSARGRGVAAAALETVSGWAESPVELGGLGLIRLSLDHALANSASCRVAEKAGYALEGVMRASFLDPGGERHDSHLHARIAPGH</sequence>
<dbReference type="Pfam" id="PF13302">
    <property type="entry name" value="Acetyltransf_3"/>
    <property type="match status" value="1"/>
</dbReference>
<dbReference type="Gene3D" id="3.40.630.30">
    <property type="match status" value="1"/>
</dbReference>
<feature type="domain" description="N-acetyltransferase" evidence="1">
    <location>
        <begin position="12"/>
        <end position="159"/>
    </location>
</feature>
<evidence type="ECO:0000313" key="2">
    <source>
        <dbReference type="EMBL" id="MBR7837577.1"/>
    </source>
</evidence>
<gene>
    <name evidence="2" type="ORF">KDL01_30135</name>
</gene>